<dbReference type="InterPro" id="IPR029044">
    <property type="entry name" value="Nucleotide-diphossugar_trans"/>
</dbReference>
<accession>A0A0V8GFL9</accession>
<dbReference type="PANTHER" id="PTHR43646:SF3">
    <property type="entry name" value="SLR1566 PROTEIN"/>
    <property type="match status" value="1"/>
</dbReference>
<keyword evidence="1" id="KW-0812">Transmembrane</keyword>
<feature type="transmembrane region" description="Helical" evidence="1">
    <location>
        <begin position="321"/>
        <end position="342"/>
    </location>
</feature>
<evidence type="ECO:0000259" key="2">
    <source>
        <dbReference type="Pfam" id="PF00535"/>
    </source>
</evidence>
<organism evidence="3 4">
    <name type="scientific">Exiguobacterium indicum</name>
    <dbReference type="NCBI Taxonomy" id="296995"/>
    <lineage>
        <taxon>Bacteria</taxon>
        <taxon>Bacillati</taxon>
        <taxon>Bacillota</taxon>
        <taxon>Bacilli</taxon>
        <taxon>Bacillales</taxon>
        <taxon>Bacillales Family XII. Incertae Sedis</taxon>
        <taxon>Exiguobacterium</taxon>
    </lineage>
</organism>
<feature type="domain" description="Glycosyltransferase 2-like" evidence="2">
    <location>
        <begin position="37"/>
        <end position="155"/>
    </location>
</feature>
<dbReference type="RefSeq" id="WP_058265052.1">
    <property type="nucleotide sequence ID" value="NZ_FMYN01000002.1"/>
</dbReference>
<dbReference type="AlphaFoldDB" id="A0A0V8GFL9"/>
<dbReference type="InterPro" id="IPR001173">
    <property type="entry name" value="Glyco_trans_2-like"/>
</dbReference>
<dbReference type="PANTHER" id="PTHR43646">
    <property type="entry name" value="GLYCOSYLTRANSFERASE"/>
    <property type="match status" value="1"/>
</dbReference>
<gene>
    <name evidence="3" type="ORF">AS033_06795</name>
</gene>
<evidence type="ECO:0000256" key="1">
    <source>
        <dbReference type="SAM" id="Phobius"/>
    </source>
</evidence>
<protein>
    <submittedName>
        <fullName evidence="3">Glycosyl transferase</fullName>
    </submittedName>
</protein>
<dbReference type="OrthoDB" id="9800276at2"/>
<dbReference type="CDD" id="cd00761">
    <property type="entry name" value="Glyco_tranf_GTA_type"/>
    <property type="match status" value="1"/>
</dbReference>
<keyword evidence="3" id="KW-0808">Transferase</keyword>
<proteinExistence type="predicted"/>
<evidence type="ECO:0000313" key="3">
    <source>
        <dbReference type="EMBL" id="KSU49079.1"/>
    </source>
</evidence>
<dbReference type="Gene3D" id="3.90.550.10">
    <property type="entry name" value="Spore Coat Polysaccharide Biosynthesis Protein SpsA, Chain A"/>
    <property type="match status" value="1"/>
</dbReference>
<dbReference type="Pfam" id="PF00535">
    <property type="entry name" value="Glycos_transf_2"/>
    <property type="match status" value="1"/>
</dbReference>
<keyword evidence="1" id="KW-1133">Transmembrane helix</keyword>
<reference evidence="3 4" key="1">
    <citation type="journal article" date="2015" name="Int. J. Syst. Evol. Microbiol.">
        <title>Exiguobacterium enclense sp. nov., isolated from sediment.</title>
        <authorList>
            <person name="Dastager S.G."/>
            <person name="Mawlankar R."/>
            <person name="Sonalkar V.V."/>
            <person name="Thorat M.N."/>
            <person name="Mual P."/>
            <person name="Verma A."/>
            <person name="Krishnamurthi S."/>
            <person name="Tang S.K."/>
            <person name="Li W.J."/>
        </authorList>
    </citation>
    <scope>NUCLEOTIDE SEQUENCE [LARGE SCALE GENOMIC DNA]</scope>
    <source>
        <strain evidence="3 4">NIO-1109</strain>
    </source>
</reference>
<comment type="caution">
    <text evidence="3">The sequence shown here is derived from an EMBL/GenBank/DDBJ whole genome shotgun (WGS) entry which is preliminary data.</text>
</comment>
<evidence type="ECO:0000313" key="4">
    <source>
        <dbReference type="Proteomes" id="UP000053797"/>
    </source>
</evidence>
<dbReference type="EMBL" id="LNQL01000002">
    <property type="protein sequence ID" value="KSU49079.1"/>
    <property type="molecule type" value="Genomic_DNA"/>
</dbReference>
<dbReference type="SUPFAM" id="SSF53448">
    <property type="entry name" value="Nucleotide-diphospho-sugar transferases"/>
    <property type="match status" value="1"/>
</dbReference>
<dbReference type="GO" id="GO:0016740">
    <property type="term" value="F:transferase activity"/>
    <property type="evidence" value="ECO:0007669"/>
    <property type="project" value="UniProtKB-KW"/>
</dbReference>
<sequence>MSWFFLFFALAVCLYTWINLAFLPRLTAPVQPDSLAICIPLRNEERNVRKLLDALEPALTPGMHVYLYEDRSTDRTRELLLDRIGQDDRFTVIDGLPLPAGWAGKVHACHQLAKRTTEDYLLFLDADVTLTPDAICRLYGTLRTERAVFLSGFPSFPVPTFLGKCLIPMQHVLIAQHLPIPFRKVKHPAFAAANGMVVLVERHAYDQVGGHESIQSALVDDLELCRTFKRHGLTTTLVEVAPAVSCDMYATNEEVWQGFLKNVFRGMNDSYIVGSYFLLFYLVQASVLPYLILHPSWQMGGALILLYLARFRIDRAARIRHVWWLHPLAVFLYVILLTSAMIRSFRKREITWKGRTYS</sequence>
<name>A0A0V8GFL9_9BACL</name>
<dbReference type="Proteomes" id="UP000053797">
    <property type="component" value="Unassembled WGS sequence"/>
</dbReference>
<keyword evidence="1" id="KW-0472">Membrane</keyword>